<evidence type="ECO:0000259" key="1">
    <source>
        <dbReference type="PROSITE" id="PS50943"/>
    </source>
</evidence>
<dbReference type="BioCyc" id="PMAR862515-HMP:GMOO-1200-MONOMER"/>
<dbReference type="EMBL" id="AEEI01000040">
    <property type="protein sequence ID" value="EFM01873.1"/>
    <property type="molecule type" value="Genomic_DNA"/>
</dbReference>
<dbReference type="InterPro" id="IPR052026">
    <property type="entry name" value="ExeA_AAA_ATPase_DNA-bind"/>
</dbReference>
<organism evidence="2 3">
    <name type="scientific">Hoylesella marshii DSM 16973 = JCM 13450</name>
    <dbReference type="NCBI Taxonomy" id="862515"/>
    <lineage>
        <taxon>Bacteria</taxon>
        <taxon>Pseudomonadati</taxon>
        <taxon>Bacteroidota</taxon>
        <taxon>Bacteroidia</taxon>
        <taxon>Bacteroidales</taxon>
        <taxon>Prevotellaceae</taxon>
        <taxon>Hoylesella</taxon>
    </lineage>
</organism>
<dbReference type="STRING" id="862515.HMPREF0658_1181"/>
<keyword evidence="3" id="KW-1185">Reference proteome</keyword>
<dbReference type="SUPFAM" id="SSF47413">
    <property type="entry name" value="lambda repressor-like DNA-binding domains"/>
    <property type="match status" value="1"/>
</dbReference>
<dbReference type="PANTHER" id="PTHR35894:SF5">
    <property type="entry name" value="MU-LIKE PROPHAGE FLUMU DNA TRANSPOSITION PROTEIN B"/>
    <property type="match status" value="1"/>
</dbReference>
<dbReference type="AlphaFoldDB" id="E0NSN0"/>
<dbReference type="Pfam" id="PF13401">
    <property type="entry name" value="AAA_22"/>
    <property type="match status" value="1"/>
</dbReference>
<evidence type="ECO:0000313" key="2">
    <source>
        <dbReference type="EMBL" id="EFM01873.1"/>
    </source>
</evidence>
<dbReference type="eggNOG" id="COG2842">
    <property type="taxonomic scope" value="Bacteria"/>
</dbReference>
<dbReference type="CDD" id="cd00093">
    <property type="entry name" value="HTH_XRE"/>
    <property type="match status" value="1"/>
</dbReference>
<dbReference type="GO" id="GO:0016887">
    <property type="term" value="F:ATP hydrolysis activity"/>
    <property type="evidence" value="ECO:0007669"/>
    <property type="project" value="InterPro"/>
</dbReference>
<dbReference type="PANTHER" id="PTHR35894">
    <property type="entry name" value="GENERAL SECRETION PATHWAY PROTEIN A-RELATED"/>
    <property type="match status" value="1"/>
</dbReference>
<sequence>MKMKDKKLLKDLINDYCKEKGISKADFSRRAGVSGATLSSIENGHFDLISDTMANRLFAMLNDADGQAIYKTRDFNAVQKACDVAKQYHFMIGITGDTGTGKTTALTHFSRSRNVYKITLTKSMHQRFFLDAFLKELGQECYGALGDKVAKIVDFLNTKTDALVLIDEAGKITPNVMLLLHDIREATKHNCGIVMAGMPYFRSNLEKYAKRQQVGFAEFLRRINLWQELDGLNRAEIEAIIEDKGYDKDTDIQTFAGFRRFADLENKILLDNVLNGGF</sequence>
<dbReference type="InterPro" id="IPR010982">
    <property type="entry name" value="Lambda_DNA-bd_dom_sf"/>
</dbReference>
<accession>E0NSN0</accession>
<dbReference type="Proteomes" id="UP000004394">
    <property type="component" value="Unassembled WGS sequence"/>
</dbReference>
<evidence type="ECO:0000313" key="3">
    <source>
        <dbReference type="Proteomes" id="UP000004394"/>
    </source>
</evidence>
<dbReference type="Pfam" id="PF01381">
    <property type="entry name" value="HTH_3"/>
    <property type="match status" value="1"/>
</dbReference>
<dbReference type="Gene3D" id="1.10.260.40">
    <property type="entry name" value="lambda repressor-like DNA-binding domains"/>
    <property type="match status" value="1"/>
</dbReference>
<dbReference type="InterPro" id="IPR049945">
    <property type="entry name" value="AAA_22"/>
</dbReference>
<gene>
    <name evidence="2" type="ORF">HMPREF0658_1181</name>
</gene>
<dbReference type="SMART" id="SM00530">
    <property type="entry name" value="HTH_XRE"/>
    <property type="match status" value="1"/>
</dbReference>
<comment type="caution">
    <text evidence="2">The sequence shown here is derived from an EMBL/GenBank/DDBJ whole genome shotgun (WGS) entry which is preliminary data.</text>
</comment>
<protein>
    <recommendedName>
        <fullName evidence="1">HTH cro/C1-type domain-containing protein</fullName>
    </recommendedName>
</protein>
<dbReference type="RefSeq" id="WP_006949196.1">
    <property type="nucleotide sequence ID" value="NZ_GL397214.1"/>
</dbReference>
<dbReference type="InterPro" id="IPR027417">
    <property type="entry name" value="P-loop_NTPase"/>
</dbReference>
<proteinExistence type="predicted"/>
<dbReference type="InterPro" id="IPR001387">
    <property type="entry name" value="Cro/C1-type_HTH"/>
</dbReference>
<reference evidence="2" key="1">
    <citation type="submission" date="2010-07" db="EMBL/GenBank/DDBJ databases">
        <authorList>
            <person name="Muzny D."/>
            <person name="Qin X."/>
            <person name="Deng J."/>
            <person name="Jiang H."/>
            <person name="Liu Y."/>
            <person name="Qu J."/>
            <person name="Song X.-Z."/>
            <person name="Zhang L."/>
            <person name="Thornton R."/>
            <person name="Coyle M."/>
            <person name="Francisco L."/>
            <person name="Jackson L."/>
            <person name="Javaid M."/>
            <person name="Korchina V."/>
            <person name="Kovar C."/>
            <person name="Mata R."/>
            <person name="Mathew T."/>
            <person name="Ngo R."/>
            <person name="Nguyen L."/>
            <person name="Nguyen N."/>
            <person name="Okwuonu G."/>
            <person name="Ongeri F."/>
            <person name="Pham C."/>
            <person name="Simmons D."/>
            <person name="Wilczek-Boney K."/>
            <person name="Hale W."/>
            <person name="Jakkamsetti A."/>
            <person name="Pham P."/>
            <person name="Ruth R."/>
            <person name="San Lucas F."/>
            <person name="Warren J."/>
            <person name="Zhang J."/>
            <person name="Zhao Z."/>
            <person name="Zhou C."/>
            <person name="Zhu D."/>
            <person name="Lee S."/>
            <person name="Bess C."/>
            <person name="Blankenburg K."/>
            <person name="Forbes L."/>
            <person name="Fu Q."/>
            <person name="Gubbala S."/>
            <person name="Hirani K."/>
            <person name="Jayaseelan J.C."/>
            <person name="Lara F."/>
            <person name="Munidasa M."/>
            <person name="Palculict T."/>
            <person name="Patil S."/>
            <person name="Pu L.-L."/>
            <person name="Saada N."/>
            <person name="Tang L."/>
            <person name="Weissenberger G."/>
            <person name="Zhu Y."/>
            <person name="Hemphill L."/>
            <person name="Shang Y."/>
            <person name="Youmans B."/>
            <person name="Ayvaz T."/>
            <person name="Ross M."/>
            <person name="Santibanez J."/>
            <person name="Aqrawi P."/>
            <person name="Gross S."/>
            <person name="Joshi V."/>
            <person name="Fowler G."/>
            <person name="Nazareth L."/>
            <person name="Reid J."/>
            <person name="Worley K."/>
            <person name="Petrosino J."/>
            <person name="Highlander S."/>
            <person name="Gibbs R."/>
        </authorList>
    </citation>
    <scope>NUCLEOTIDE SEQUENCE [LARGE SCALE GENOMIC DNA]</scope>
    <source>
        <strain evidence="2">DSM 16973</strain>
    </source>
</reference>
<dbReference type="PROSITE" id="PS50943">
    <property type="entry name" value="HTH_CROC1"/>
    <property type="match status" value="1"/>
</dbReference>
<dbReference type="GO" id="GO:0003677">
    <property type="term" value="F:DNA binding"/>
    <property type="evidence" value="ECO:0007669"/>
    <property type="project" value="InterPro"/>
</dbReference>
<dbReference type="HOGENOM" id="CLU_1000614_0_0_10"/>
<name>E0NSN0_9BACT</name>
<dbReference type="SUPFAM" id="SSF52540">
    <property type="entry name" value="P-loop containing nucleoside triphosphate hydrolases"/>
    <property type="match status" value="1"/>
</dbReference>
<dbReference type="Gene3D" id="3.40.50.300">
    <property type="entry name" value="P-loop containing nucleotide triphosphate hydrolases"/>
    <property type="match status" value="1"/>
</dbReference>
<feature type="domain" description="HTH cro/C1-type" evidence="1">
    <location>
        <begin position="13"/>
        <end position="44"/>
    </location>
</feature>